<evidence type="ECO:0000313" key="3">
    <source>
        <dbReference type="Proteomes" id="UP001499930"/>
    </source>
</evidence>
<dbReference type="Proteomes" id="UP001499930">
    <property type="component" value="Unassembled WGS sequence"/>
</dbReference>
<name>A0ABP6KQQ5_9ACTN</name>
<comment type="caution">
    <text evidence="2">The sequence shown here is derived from an EMBL/GenBank/DDBJ whole genome shotgun (WGS) entry which is preliminary data.</text>
</comment>
<organism evidence="2 3">
    <name type="scientific">Streptosporangium longisporum</name>
    <dbReference type="NCBI Taxonomy" id="46187"/>
    <lineage>
        <taxon>Bacteria</taxon>
        <taxon>Bacillati</taxon>
        <taxon>Actinomycetota</taxon>
        <taxon>Actinomycetes</taxon>
        <taxon>Streptosporangiales</taxon>
        <taxon>Streptosporangiaceae</taxon>
        <taxon>Streptosporangium</taxon>
    </lineage>
</organism>
<dbReference type="EMBL" id="BAAAWD010000013">
    <property type="protein sequence ID" value="GAA3016851.1"/>
    <property type="molecule type" value="Genomic_DNA"/>
</dbReference>
<reference evidence="3" key="1">
    <citation type="journal article" date="2019" name="Int. J. Syst. Evol. Microbiol.">
        <title>The Global Catalogue of Microorganisms (GCM) 10K type strain sequencing project: providing services to taxonomists for standard genome sequencing and annotation.</title>
        <authorList>
            <consortium name="The Broad Institute Genomics Platform"/>
            <consortium name="The Broad Institute Genome Sequencing Center for Infectious Disease"/>
            <person name="Wu L."/>
            <person name="Ma J."/>
        </authorList>
    </citation>
    <scope>NUCLEOTIDE SEQUENCE [LARGE SCALE GENOMIC DNA]</scope>
    <source>
        <strain evidence="3">JCM 3106</strain>
    </source>
</reference>
<accession>A0ABP6KQQ5</accession>
<protein>
    <recommendedName>
        <fullName evidence="4">Cobalt transporter</fullName>
    </recommendedName>
</protein>
<gene>
    <name evidence="2" type="ORF">GCM10017559_45660</name>
</gene>
<evidence type="ECO:0008006" key="4">
    <source>
        <dbReference type="Google" id="ProtNLM"/>
    </source>
</evidence>
<sequence>MGAGGNASYRPRRAAWLAVVIAIFTLAHLWAHATAPHEDHHAPHASAQVWACCAPCSHEHHDQVAHPDAFVVPVAAAGAPVRSTAVLARLTGAVSAPPPPGVRGRSARAPPRGHRARAVRTHTLEVYRP</sequence>
<keyword evidence="3" id="KW-1185">Reference proteome</keyword>
<evidence type="ECO:0000256" key="1">
    <source>
        <dbReference type="SAM" id="MobiDB-lite"/>
    </source>
</evidence>
<proteinExistence type="predicted"/>
<evidence type="ECO:0000313" key="2">
    <source>
        <dbReference type="EMBL" id="GAA3016851.1"/>
    </source>
</evidence>
<feature type="region of interest" description="Disordered" evidence="1">
    <location>
        <begin position="92"/>
        <end position="112"/>
    </location>
</feature>